<dbReference type="GO" id="GO:0003729">
    <property type="term" value="F:mRNA binding"/>
    <property type="evidence" value="ECO:0007669"/>
    <property type="project" value="TreeGrafter"/>
</dbReference>
<keyword evidence="4" id="KW-0698">rRNA processing</keyword>
<evidence type="ECO:0000256" key="7">
    <source>
        <dbReference type="ARBA" id="ARBA00023242"/>
    </source>
</evidence>
<dbReference type="AlphaFoldDB" id="A0A8B8V1H4"/>
<evidence type="ECO:0000256" key="6">
    <source>
        <dbReference type="ARBA" id="ARBA00022884"/>
    </source>
</evidence>
<keyword evidence="10" id="KW-0175">Coiled coil</keyword>
<dbReference type="FunFam" id="3.30.70.330:FF:000247">
    <property type="entry name" value="Multiple RNA-binding domain-containing protein 1"/>
    <property type="match status" value="1"/>
</dbReference>
<dbReference type="OrthoDB" id="439639at2759"/>
<sequence>MSRIIVKGLPVYLTDDNLKEHFTKRLRQKHSHQAVNGSGPDLITDVKILRDRNGESRRFGFIGYRNEEDAFDAVEYFNGSFVNTSKIEVSMAKSFADPRVPQPMKEKRREALKRFREKEERLLQEENRKKMKLDENKHRNIDDEIRKNKQLQEFMETMKPSSQVTSWEKVGIDKSIEDKEQKGGEEEPSVQGNSLLAHALALKGENSKEEAPNLIIDNESDDEYSALNSNRDEDQGEAEEEEKMISLSNLTDADTGLVNDDTNNDEAENESRRNLAQDEKVSDLDWFKQRRVRIKESEAEEREKSLSYSTEQNESLDAKEEEQPEPIVQQKTDEERAIEKINQTGRLFLRNILYTSKEEDFKKLFSPFGELEEVHVALDTRTGQSKGFAYVLFKEPKSAVNAYVELDKQIFQGRLLHILPGEEKKNHRLDEFDLKNMPLKKQKDLKRKAAASRQTFSWNSLYMNQDAVLDSVAAKLGLEKSQLIDAESSSSAVKQALAEAHVIGDVRKYFESKGVDLTKFSQLKSTNQRDDKVILVKNFPFGTTREELGEMFLPYGKLERLLMPSAGTIAIVQFRDATSARAAFTKLSYKRFKDGIIYLEKGPKDCFTKPAEADDLINNTSAREEEKPVEIKPSSNDLMETNKDIDEESSAIHDEDVIDGPTVSVFIKNLNFSTTNQNLTDRFKAFTGFVVAQVKTKPDPKHQGKTLSMGFGFVEFRTKEQANAVIAAMDGTVIDGHKIQLKLSHRQASQNGNKKAKSNKKSGKIIVKNLPFEATRKDVFELFNSFGQLKSVRVPKKFDKSARGFAFVEFLLPKEAENAMDQLHGVHLLGRRLVMQYAEEDAVDAEEEIARMTKKVRKQVATNEMAALRNRGGRKKLDMDDEENEGF</sequence>
<dbReference type="InterPro" id="IPR012677">
    <property type="entry name" value="Nucleotide-bd_a/b_plait_sf"/>
</dbReference>
<dbReference type="InterPro" id="IPR051945">
    <property type="entry name" value="RRM_MRD1_RNA_proc_ribogen"/>
</dbReference>
<feature type="region of interest" description="Disordered" evidence="11">
    <location>
        <begin position="298"/>
        <end position="330"/>
    </location>
</feature>
<dbReference type="Pfam" id="PF00076">
    <property type="entry name" value="RRM_1"/>
    <property type="match status" value="5"/>
</dbReference>
<feature type="domain" description="RRM" evidence="12">
    <location>
        <begin position="2"/>
        <end position="94"/>
    </location>
</feature>
<dbReference type="GO" id="GO:1990904">
    <property type="term" value="C:ribonucleoprotein complex"/>
    <property type="evidence" value="ECO:0007669"/>
    <property type="project" value="UniProtKB-KW"/>
</dbReference>
<evidence type="ECO:0000256" key="3">
    <source>
        <dbReference type="ARBA" id="ARBA00013428"/>
    </source>
</evidence>
<feature type="region of interest" description="Disordered" evidence="11">
    <location>
        <begin position="867"/>
        <end position="887"/>
    </location>
</feature>
<dbReference type="GO" id="GO:0005730">
    <property type="term" value="C:nucleolus"/>
    <property type="evidence" value="ECO:0007669"/>
    <property type="project" value="TreeGrafter"/>
</dbReference>
<dbReference type="CDD" id="cd12566">
    <property type="entry name" value="RRM2_MRD1"/>
    <property type="match status" value="1"/>
</dbReference>
<dbReference type="SMART" id="SM00360">
    <property type="entry name" value="RRM"/>
    <property type="match status" value="5"/>
</dbReference>
<evidence type="ECO:0000256" key="8">
    <source>
        <dbReference type="ARBA" id="ARBA00023274"/>
    </source>
</evidence>
<evidence type="ECO:0000256" key="9">
    <source>
        <dbReference type="PROSITE-ProRule" id="PRU00176"/>
    </source>
</evidence>
<accession>A0A8B8V1H4</accession>
<evidence type="ECO:0000256" key="1">
    <source>
        <dbReference type="ARBA" id="ARBA00004123"/>
    </source>
</evidence>
<dbReference type="FunFam" id="3.30.70.330:FF:001002">
    <property type="entry name" value="Multiple RNA-binding domain-containing protein 1"/>
    <property type="match status" value="1"/>
</dbReference>
<dbReference type="SMART" id="SM00361">
    <property type="entry name" value="RRM_1"/>
    <property type="match status" value="3"/>
</dbReference>
<dbReference type="KEGG" id="spao:SPAR_P03600"/>
<name>A0A8B8V1H4_SACPA</name>
<dbReference type="PROSITE" id="PS50102">
    <property type="entry name" value="RRM"/>
    <property type="match status" value="5"/>
</dbReference>
<dbReference type="Gene3D" id="3.30.70.330">
    <property type="match status" value="5"/>
</dbReference>
<feature type="coiled-coil region" evidence="10">
    <location>
        <begin position="105"/>
        <end position="136"/>
    </location>
</feature>
<proteinExistence type="inferred from homology"/>
<dbReference type="FunFam" id="3.30.70.330:FF:000706">
    <property type="entry name" value="Multiple RNA-binding domain-containing protein 1"/>
    <property type="match status" value="1"/>
</dbReference>
<dbReference type="FunFam" id="3.30.70.330:FF:000459">
    <property type="entry name" value="Multiple RNA-binding domain-containing protein 1"/>
    <property type="match status" value="1"/>
</dbReference>
<organism evidence="13">
    <name type="scientific">Saccharomyces paradoxus</name>
    <name type="common">Yeast</name>
    <name type="synonym">Saccharomyces douglasii</name>
    <dbReference type="NCBI Taxonomy" id="27291"/>
    <lineage>
        <taxon>Eukaryota</taxon>
        <taxon>Fungi</taxon>
        <taxon>Dikarya</taxon>
        <taxon>Ascomycota</taxon>
        <taxon>Saccharomycotina</taxon>
        <taxon>Saccharomycetes</taxon>
        <taxon>Saccharomycetales</taxon>
        <taxon>Saccharomycetaceae</taxon>
        <taxon>Saccharomyces</taxon>
    </lineage>
</organism>
<feature type="domain" description="RRM" evidence="12">
    <location>
        <begin position="532"/>
        <end position="604"/>
    </location>
</feature>
<evidence type="ECO:0000256" key="2">
    <source>
        <dbReference type="ARBA" id="ARBA00008033"/>
    </source>
</evidence>
<evidence type="ECO:0000256" key="10">
    <source>
        <dbReference type="SAM" id="Coils"/>
    </source>
</evidence>
<keyword evidence="5" id="KW-0677">Repeat</keyword>
<keyword evidence="7" id="KW-0539">Nucleus</keyword>
<keyword evidence="8" id="KW-0687">Ribonucleoprotein</keyword>
<feature type="domain" description="RRM" evidence="12">
    <location>
        <begin position="663"/>
        <end position="746"/>
    </location>
</feature>
<dbReference type="InterPro" id="IPR003954">
    <property type="entry name" value="RRM_euk-type"/>
</dbReference>
<dbReference type="CDD" id="cd12315">
    <property type="entry name" value="RRM1_RBM19_MRD1"/>
    <property type="match status" value="1"/>
</dbReference>
<feature type="domain" description="RRM" evidence="12">
    <location>
        <begin position="763"/>
        <end position="840"/>
    </location>
</feature>
<dbReference type="InterPro" id="IPR000504">
    <property type="entry name" value="RRM_dom"/>
</dbReference>
<dbReference type="CDD" id="cd12319">
    <property type="entry name" value="RRM4_MRD1"/>
    <property type="match status" value="1"/>
</dbReference>
<feature type="domain" description="RRM" evidence="12">
    <location>
        <begin position="345"/>
        <end position="423"/>
    </location>
</feature>
<dbReference type="FunFam" id="3.30.70.330:FF:000452">
    <property type="entry name" value="Multiple RNA-binding domain-containing protein 1"/>
    <property type="match status" value="1"/>
</dbReference>
<comment type="subcellular location">
    <subcellularLocation>
        <location evidence="1">Nucleus</location>
    </subcellularLocation>
</comment>
<evidence type="ECO:0000259" key="12">
    <source>
        <dbReference type="PROSITE" id="PS50102"/>
    </source>
</evidence>
<dbReference type="InterPro" id="IPR035979">
    <property type="entry name" value="RBD_domain_sf"/>
</dbReference>
<dbReference type="VEuPathDB" id="FungiDB:SPAR_P03600"/>
<evidence type="ECO:0000256" key="11">
    <source>
        <dbReference type="SAM" id="MobiDB-lite"/>
    </source>
</evidence>
<gene>
    <name evidence="13" type="primary">MRD1</name>
    <name evidence="13" type="ORF">SPAR_P03600</name>
</gene>
<dbReference type="SUPFAM" id="SSF54928">
    <property type="entry name" value="RNA-binding domain, RBD"/>
    <property type="match status" value="3"/>
</dbReference>
<feature type="coiled-coil region" evidence="10">
    <location>
        <begin position="835"/>
        <end position="862"/>
    </location>
</feature>
<feature type="compositionally biased region" description="Polar residues" evidence="11">
    <location>
        <begin position="306"/>
        <end position="315"/>
    </location>
</feature>
<evidence type="ECO:0000313" key="13">
    <source>
        <dbReference type="RefSeq" id="XP_033769857.1"/>
    </source>
</evidence>
<dbReference type="RefSeq" id="XP_033769857.1">
    <property type="nucleotide sequence ID" value="XM_033913966.1"/>
</dbReference>
<reference evidence="13" key="3">
    <citation type="submission" date="2025-07" db="EMBL/GenBank/DDBJ databases">
        <authorList>
            <consortium name="NCBI Genome Project"/>
        </authorList>
    </citation>
    <scope>NUCLEOTIDE SEQUENCE</scope>
    <source>
        <strain evidence="13">CBS432</strain>
    </source>
</reference>
<dbReference type="GeneID" id="54634302"/>
<dbReference type="PANTHER" id="PTHR48039:SF5">
    <property type="entry name" value="RNA-BINDING PROTEIN 28"/>
    <property type="match status" value="1"/>
</dbReference>
<dbReference type="GO" id="GO:0006364">
    <property type="term" value="P:rRNA processing"/>
    <property type="evidence" value="ECO:0007669"/>
    <property type="project" value="UniProtKB-KW"/>
</dbReference>
<comment type="similarity">
    <text evidence="2">Belongs to the RRM MRD1 family.</text>
</comment>
<evidence type="ECO:0000256" key="4">
    <source>
        <dbReference type="ARBA" id="ARBA00022552"/>
    </source>
</evidence>
<dbReference type="PANTHER" id="PTHR48039">
    <property type="entry name" value="RNA-BINDING MOTIF PROTEIN 14B"/>
    <property type="match status" value="1"/>
</dbReference>
<protein>
    <recommendedName>
        <fullName evidence="3">Multiple RNA-binding domain-containing protein 1</fullName>
    </recommendedName>
</protein>
<keyword evidence="6 9" id="KW-0694">RNA-binding</keyword>
<reference evidence="13" key="4">
    <citation type="submission" date="2025-08" db="UniProtKB">
        <authorList>
            <consortium name="RefSeq"/>
        </authorList>
    </citation>
    <scope>IDENTIFICATION</scope>
    <source>
        <strain evidence="13">CBS432</strain>
    </source>
</reference>
<dbReference type="CDD" id="cd12568">
    <property type="entry name" value="RRM3_MRD1"/>
    <property type="match status" value="1"/>
</dbReference>
<feature type="region of interest" description="Disordered" evidence="11">
    <location>
        <begin position="204"/>
        <end position="276"/>
    </location>
</feature>
<evidence type="ECO:0000256" key="5">
    <source>
        <dbReference type="ARBA" id="ARBA00022737"/>
    </source>
</evidence>
<reference evidence="13" key="1">
    <citation type="journal article" date="2017" name="Nat. Genet.">
        <title>Contrasting evolutionary genome dynamics between domesticated and wild yeasts.</title>
        <authorList>
            <person name="Yue J.X."/>
            <person name="Li J."/>
            <person name="Aigrain L."/>
            <person name="Hallin J."/>
            <person name="Persson K."/>
            <person name="Oliver K."/>
            <person name="Bergstrom A."/>
            <person name="Coupland P."/>
            <person name="Warringer J."/>
            <person name="Lagomarsino M.C."/>
            <person name="Fischer G."/>
            <person name="Durbin R."/>
            <person name="Liti G."/>
        </authorList>
    </citation>
    <scope>NUCLEOTIDE SEQUENCE</scope>
    <source>
        <strain evidence="13">CBS432</strain>
    </source>
</reference>
<reference evidence="13" key="2">
    <citation type="submission" date="2020-01" db="EMBL/GenBank/DDBJ databases">
        <title>Population-level Yeast Reference Genomes.</title>
        <authorList>
            <person name="Yue J.-X."/>
        </authorList>
    </citation>
    <scope>NUCLEOTIDE SEQUENCE</scope>
    <source>
        <strain evidence="13">CBS432</strain>
    </source>
</reference>
<dbReference type="InterPro" id="IPR034482">
    <property type="entry name" value="Mrd1_RRM3"/>
</dbReference>